<protein>
    <recommendedName>
        <fullName evidence="5 6">Large ribosomal subunit protein uL10</fullName>
    </recommendedName>
</protein>
<evidence type="ECO:0000256" key="3">
    <source>
        <dbReference type="ARBA" id="ARBA00022980"/>
    </source>
</evidence>
<name>A0A1M6DDA1_9BACT</name>
<dbReference type="Pfam" id="PF00466">
    <property type="entry name" value="Ribosomal_L10"/>
    <property type="match status" value="1"/>
</dbReference>
<keyword evidence="6" id="KW-0694">RNA-binding</keyword>
<keyword evidence="8" id="KW-1185">Reference proteome</keyword>
<dbReference type="CDD" id="cd05797">
    <property type="entry name" value="Ribosomal_L10"/>
    <property type="match status" value="1"/>
</dbReference>
<dbReference type="RefSeq" id="WP_073107113.1">
    <property type="nucleotide sequence ID" value="NZ_FQYN01000002.1"/>
</dbReference>
<sequence>MTREEKQILVDELSEKFQSHNAFYITDASGMSVAKINEFRRLCFNRGLEFKVYKNTLIRKALDTLGGDTSEMDAALKSQSGVLFSKEAGNAPGKLLKDFYKAQAYGRGVTPKPALKGAYIDSSVYIGADQLETLSTLKGKNELIGEVIGLLQSPAKNVISALSSGGNKLAGILKTLSEKEEVAA</sequence>
<dbReference type="PROSITE" id="PS01109">
    <property type="entry name" value="RIBOSOMAL_L10"/>
    <property type="match status" value="1"/>
</dbReference>
<evidence type="ECO:0000256" key="2">
    <source>
        <dbReference type="ARBA" id="ARBA00008889"/>
    </source>
</evidence>
<dbReference type="GO" id="GO:0006412">
    <property type="term" value="P:translation"/>
    <property type="evidence" value="ECO:0007669"/>
    <property type="project" value="UniProtKB-UniRule"/>
</dbReference>
<dbReference type="SUPFAM" id="SSF160369">
    <property type="entry name" value="Ribosomal protein L10-like"/>
    <property type="match status" value="1"/>
</dbReference>
<organism evidence="7 8">
    <name type="scientific">Hymenobacter daecheongensis DSM 21074</name>
    <dbReference type="NCBI Taxonomy" id="1121955"/>
    <lineage>
        <taxon>Bacteria</taxon>
        <taxon>Pseudomonadati</taxon>
        <taxon>Bacteroidota</taxon>
        <taxon>Cytophagia</taxon>
        <taxon>Cytophagales</taxon>
        <taxon>Hymenobacteraceae</taxon>
        <taxon>Hymenobacter</taxon>
    </lineage>
</organism>
<dbReference type="NCBIfam" id="NF000955">
    <property type="entry name" value="PRK00099.1-1"/>
    <property type="match status" value="1"/>
</dbReference>
<dbReference type="Proteomes" id="UP000184418">
    <property type="component" value="Unassembled WGS sequence"/>
</dbReference>
<dbReference type="AlphaFoldDB" id="A0A1M6DDA1"/>
<dbReference type="GO" id="GO:0003735">
    <property type="term" value="F:structural constituent of ribosome"/>
    <property type="evidence" value="ECO:0007669"/>
    <property type="project" value="InterPro"/>
</dbReference>
<keyword evidence="4 6" id="KW-0687">Ribonucleoprotein</keyword>
<comment type="subunit">
    <text evidence="6">Part of the ribosomal stalk of the 50S ribosomal subunit. The N-terminus interacts with L11 and the large rRNA to form the base of the stalk. The C-terminus forms an elongated spine to which L12 dimers bind in a sequential fashion forming a multimeric L10(L12)X complex.</text>
</comment>
<evidence type="ECO:0000256" key="6">
    <source>
        <dbReference type="HAMAP-Rule" id="MF_00362"/>
    </source>
</evidence>
<dbReference type="InterPro" id="IPR043141">
    <property type="entry name" value="Ribosomal_uL10-like_sf"/>
</dbReference>
<dbReference type="GO" id="GO:0070180">
    <property type="term" value="F:large ribosomal subunit rRNA binding"/>
    <property type="evidence" value="ECO:0007669"/>
    <property type="project" value="UniProtKB-UniRule"/>
</dbReference>
<keyword evidence="3 6" id="KW-0689">Ribosomal protein</keyword>
<dbReference type="InterPro" id="IPR047865">
    <property type="entry name" value="Ribosomal_uL10_bac_type"/>
</dbReference>
<comment type="similarity">
    <text evidence="2 6">Belongs to the universal ribosomal protein uL10 family.</text>
</comment>
<dbReference type="InterPro" id="IPR001790">
    <property type="entry name" value="Ribosomal_uL10"/>
</dbReference>
<dbReference type="GO" id="GO:0015934">
    <property type="term" value="C:large ribosomal subunit"/>
    <property type="evidence" value="ECO:0007669"/>
    <property type="project" value="InterPro"/>
</dbReference>
<evidence type="ECO:0000313" key="7">
    <source>
        <dbReference type="EMBL" id="SHI71267.1"/>
    </source>
</evidence>
<evidence type="ECO:0000256" key="5">
    <source>
        <dbReference type="ARBA" id="ARBA00035202"/>
    </source>
</evidence>
<keyword evidence="6" id="KW-0699">rRNA-binding</keyword>
<proteinExistence type="inferred from homology"/>
<comment type="function">
    <text evidence="1 6">Forms part of the ribosomal stalk, playing a central role in the interaction of the ribosome with GTP-bound translation factors.</text>
</comment>
<evidence type="ECO:0000313" key="8">
    <source>
        <dbReference type="Proteomes" id="UP000184418"/>
    </source>
</evidence>
<accession>A0A1M6DDA1</accession>
<dbReference type="PANTHER" id="PTHR11560">
    <property type="entry name" value="39S RIBOSOMAL PROTEIN L10, MITOCHONDRIAL"/>
    <property type="match status" value="1"/>
</dbReference>
<dbReference type="InterPro" id="IPR002363">
    <property type="entry name" value="Ribosomal_uL10_CS_bac"/>
</dbReference>
<dbReference type="InterPro" id="IPR022973">
    <property type="entry name" value="Ribosomal_uL10_bac"/>
</dbReference>
<evidence type="ECO:0000256" key="1">
    <source>
        <dbReference type="ARBA" id="ARBA00002633"/>
    </source>
</evidence>
<dbReference type="STRING" id="1121955.SAMN02745146_1464"/>
<dbReference type="EMBL" id="FQYN01000002">
    <property type="protein sequence ID" value="SHI71267.1"/>
    <property type="molecule type" value="Genomic_DNA"/>
</dbReference>
<evidence type="ECO:0000256" key="4">
    <source>
        <dbReference type="ARBA" id="ARBA00023274"/>
    </source>
</evidence>
<dbReference type="Gene3D" id="3.30.70.1730">
    <property type="match status" value="1"/>
</dbReference>
<dbReference type="Gene3D" id="6.10.250.290">
    <property type="match status" value="1"/>
</dbReference>
<dbReference type="HAMAP" id="MF_00362">
    <property type="entry name" value="Ribosomal_uL10"/>
    <property type="match status" value="1"/>
</dbReference>
<reference evidence="7 8" key="1">
    <citation type="submission" date="2016-11" db="EMBL/GenBank/DDBJ databases">
        <authorList>
            <person name="Jaros S."/>
            <person name="Januszkiewicz K."/>
            <person name="Wedrychowicz H."/>
        </authorList>
    </citation>
    <scope>NUCLEOTIDE SEQUENCE [LARGE SCALE GENOMIC DNA]</scope>
    <source>
        <strain evidence="7 8">DSM 21074</strain>
    </source>
</reference>
<gene>
    <name evidence="6" type="primary">rplJ</name>
    <name evidence="7" type="ORF">SAMN02745146_1464</name>
</gene>
<dbReference type="OrthoDB" id="1523686at2"/>